<dbReference type="PANTHER" id="PTHR38340">
    <property type="entry name" value="S-LAYER PROTEIN"/>
    <property type="match status" value="1"/>
</dbReference>
<dbReference type="Gene3D" id="2.150.10.10">
    <property type="entry name" value="Serralysin-like metalloprotease, C-terminal"/>
    <property type="match status" value="2"/>
</dbReference>
<dbReference type="RefSeq" id="WP_378800730.1">
    <property type="nucleotide sequence ID" value="NZ_JBHUER010000010.1"/>
</dbReference>
<proteinExistence type="predicted"/>
<gene>
    <name evidence="3" type="ORF">ACFSCV_16890</name>
</gene>
<dbReference type="InterPro" id="IPR050557">
    <property type="entry name" value="RTX_toxin/Mannuronan_C5-epim"/>
</dbReference>
<dbReference type="PANTHER" id="PTHR38340:SF1">
    <property type="entry name" value="S-LAYER PROTEIN"/>
    <property type="match status" value="1"/>
</dbReference>
<comment type="subcellular location">
    <subcellularLocation>
        <location evidence="1">Secreted</location>
    </subcellularLocation>
</comment>
<dbReference type="InterPro" id="IPR001343">
    <property type="entry name" value="Hemolysn_Ca-bd"/>
</dbReference>
<name>A0ABW4K932_9HYPH</name>
<dbReference type="PRINTS" id="PR00313">
    <property type="entry name" value="CABNDNGRPT"/>
</dbReference>
<accession>A0ABW4K932</accession>
<dbReference type="Pfam" id="PF00353">
    <property type="entry name" value="HemolysinCabind"/>
    <property type="match status" value="4"/>
</dbReference>
<dbReference type="InterPro" id="IPR018511">
    <property type="entry name" value="Hemolysin-typ_Ca-bd_CS"/>
</dbReference>
<sequence>MPRVITGTEGDDELRDRPYGDPVIIYGLGGNDTIVSQEGSGDEIYGGDGDDLIRVYSQGFYDGGDGYDTLWLPGTGGLDIPRVSLRADSTYTSFEHLYIGGIHDPGTFTANSSKFGDGLVSLSAKFTGSASVTITLDTKNFVTAFDLSEFGTSTYGPGGPNKFTIRGNERDNIISGTSAHDTISGEGGNDTIVWGGFAQNTAGGQIADGDDVDGGAGADLIRVVASGQPHGGSAAGGTGFDTLSVRAGDERVADFLDSAITGFEALELNGRGSAGGLEARFLASHLVSDIGEFAVRGTSGGSETLVVYAVNGRADLSSLVFTDWDRSDQVIIRGGTGSDTLYGSSANDVLDGGAGADVMNGGLGDDRYIVNSPLDRVGEGSRDGGLDTVVASVSYDLSSASGIENLELTAAARAATGVGNALANRITGNGYDNVLFGGAGDDVLLGGGGADRLYGGLGNDILTGGRGADVFVFDTALGPTNVDTVSGFAHGVDKIWLDSGHPFQAFEKGPLSAEAFATHLVYDQATGNLSYDADGAGSGPAVLFARLSPGQNVTFDHTDVLIV</sequence>
<comment type="caution">
    <text evidence="3">The sequence shown here is derived from an EMBL/GenBank/DDBJ whole genome shotgun (WGS) entry which is preliminary data.</text>
</comment>
<dbReference type="SUPFAM" id="SSF51120">
    <property type="entry name" value="beta-Roll"/>
    <property type="match status" value="2"/>
</dbReference>
<reference evidence="4" key="1">
    <citation type="journal article" date="2019" name="Int. J. Syst. Evol. Microbiol.">
        <title>The Global Catalogue of Microorganisms (GCM) 10K type strain sequencing project: providing services to taxonomists for standard genome sequencing and annotation.</title>
        <authorList>
            <consortium name="The Broad Institute Genomics Platform"/>
            <consortium name="The Broad Institute Genome Sequencing Center for Infectious Disease"/>
            <person name="Wu L."/>
            <person name="Ma J."/>
        </authorList>
    </citation>
    <scope>NUCLEOTIDE SEQUENCE [LARGE SCALE GENOMIC DNA]</scope>
    <source>
        <strain evidence="4">KCTC 23707</strain>
    </source>
</reference>
<keyword evidence="4" id="KW-1185">Reference proteome</keyword>
<organism evidence="3 4">
    <name type="scientific">Methylopila henanensis</name>
    <dbReference type="NCBI Taxonomy" id="873516"/>
    <lineage>
        <taxon>Bacteria</taxon>
        <taxon>Pseudomonadati</taxon>
        <taxon>Pseudomonadota</taxon>
        <taxon>Alphaproteobacteria</taxon>
        <taxon>Hyphomicrobiales</taxon>
        <taxon>Methylopilaceae</taxon>
        <taxon>Methylopila</taxon>
    </lineage>
</organism>
<dbReference type="InterPro" id="IPR011049">
    <property type="entry name" value="Serralysin-like_metalloprot_C"/>
</dbReference>
<evidence type="ECO:0000313" key="3">
    <source>
        <dbReference type="EMBL" id="MFD1704685.1"/>
    </source>
</evidence>
<protein>
    <recommendedName>
        <fullName evidence="5">Calcium-binding protein</fullName>
    </recommendedName>
</protein>
<evidence type="ECO:0008006" key="5">
    <source>
        <dbReference type="Google" id="ProtNLM"/>
    </source>
</evidence>
<keyword evidence="2" id="KW-0964">Secreted</keyword>
<evidence type="ECO:0000313" key="4">
    <source>
        <dbReference type="Proteomes" id="UP001597308"/>
    </source>
</evidence>
<evidence type="ECO:0000256" key="1">
    <source>
        <dbReference type="ARBA" id="ARBA00004613"/>
    </source>
</evidence>
<evidence type="ECO:0000256" key="2">
    <source>
        <dbReference type="ARBA" id="ARBA00022525"/>
    </source>
</evidence>
<dbReference type="Proteomes" id="UP001597308">
    <property type="component" value="Unassembled WGS sequence"/>
</dbReference>
<dbReference type="PROSITE" id="PS00330">
    <property type="entry name" value="HEMOLYSIN_CALCIUM"/>
    <property type="match status" value="2"/>
</dbReference>
<dbReference type="EMBL" id="JBHUER010000010">
    <property type="protein sequence ID" value="MFD1704685.1"/>
    <property type="molecule type" value="Genomic_DNA"/>
</dbReference>